<sequence length="238" mass="25880">MAQVPPTRAQRKSPSWQIVIKAIFTSESMRSKITLLFPDLAIELVTQLFLAAPNLPVTEKGRGSSPSVRNKHIVGEYASAVGSTRGKQSYEVRDAERVSGNHIKIVSFVSSEGRVRRLHSAADTLPFYESPDLIVLQDKTTVTGTSYYSKSVSGICGQNTTTYNRKLSHCRVRHKSSGVSRSFAMRPTPRQFGFYGRHKATLKPKIREAISGTGAAGGLAGGSLAGALEAARAHRDYT</sequence>
<dbReference type="EMBL" id="BGZK01001849">
    <property type="protein sequence ID" value="GBP87279.1"/>
    <property type="molecule type" value="Genomic_DNA"/>
</dbReference>
<evidence type="ECO:0000313" key="2">
    <source>
        <dbReference type="Proteomes" id="UP000299102"/>
    </source>
</evidence>
<dbReference type="AlphaFoldDB" id="A0A4C1ZK34"/>
<organism evidence="1 2">
    <name type="scientific">Eumeta variegata</name>
    <name type="common">Bagworm moth</name>
    <name type="synonym">Eumeta japonica</name>
    <dbReference type="NCBI Taxonomy" id="151549"/>
    <lineage>
        <taxon>Eukaryota</taxon>
        <taxon>Metazoa</taxon>
        <taxon>Ecdysozoa</taxon>
        <taxon>Arthropoda</taxon>
        <taxon>Hexapoda</taxon>
        <taxon>Insecta</taxon>
        <taxon>Pterygota</taxon>
        <taxon>Neoptera</taxon>
        <taxon>Endopterygota</taxon>
        <taxon>Lepidoptera</taxon>
        <taxon>Glossata</taxon>
        <taxon>Ditrysia</taxon>
        <taxon>Tineoidea</taxon>
        <taxon>Psychidae</taxon>
        <taxon>Oiketicinae</taxon>
        <taxon>Eumeta</taxon>
    </lineage>
</organism>
<reference evidence="1 2" key="1">
    <citation type="journal article" date="2019" name="Commun. Biol.">
        <title>The bagworm genome reveals a unique fibroin gene that provides high tensile strength.</title>
        <authorList>
            <person name="Kono N."/>
            <person name="Nakamura H."/>
            <person name="Ohtoshi R."/>
            <person name="Tomita M."/>
            <person name="Numata K."/>
            <person name="Arakawa K."/>
        </authorList>
    </citation>
    <scope>NUCLEOTIDE SEQUENCE [LARGE SCALE GENOMIC DNA]</scope>
</reference>
<name>A0A4C1ZK34_EUMVA</name>
<keyword evidence="2" id="KW-1185">Reference proteome</keyword>
<comment type="caution">
    <text evidence="1">The sequence shown here is derived from an EMBL/GenBank/DDBJ whole genome shotgun (WGS) entry which is preliminary data.</text>
</comment>
<evidence type="ECO:0000313" key="1">
    <source>
        <dbReference type="EMBL" id="GBP87279.1"/>
    </source>
</evidence>
<accession>A0A4C1ZK34</accession>
<proteinExistence type="predicted"/>
<dbReference type="Proteomes" id="UP000299102">
    <property type="component" value="Unassembled WGS sequence"/>
</dbReference>
<protein>
    <submittedName>
        <fullName evidence="1">Uncharacterized protein</fullName>
    </submittedName>
</protein>
<gene>
    <name evidence="1" type="ORF">EVAR_64188_1</name>
</gene>